<dbReference type="NCBIfam" id="TIGR02150">
    <property type="entry name" value="IPP_isom_1"/>
    <property type="match status" value="1"/>
</dbReference>
<evidence type="ECO:0000256" key="8">
    <source>
        <dbReference type="ARBA" id="ARBA00022955"/>
    </source>
</evidence>
<comment type="catalytic activity">
    <reaction evidence="12">
        <text>isopentenyl diphosphate = dimethylallyl diphosphate</text>
        <dbReference type="Rhea" id="RHEA:23284"/>
        <dbReference type="ChEBI" id="CHEBI:57623"/>
        <dbReference type="ChEBI" id="CHEBI:128769"/>
        <dbReference type="EC" id="5.3.3.2"/>
    </reaction>
    <physiologicalReaction direction="left-to-right" evidence="12">
        <dbReference type="Rhea" id="RHEA:23285"/>
    </physiologicalReaction>
</comment>
<dbReference type="CDD" id="cd02885">
    <property type="entry name" value="NUDIX_IPP_Isomerase"/>
    <property type="match status" value="1"/>
</dbReference>
<dbReference type="InterPro" id="IPR000086">
    <property type="entry name" value="NUDIX_hydrolase_dom"/>
</dbReference>
<evidence type="ECO:0000256" key="4">
    <source>
        <dbReference type="ARBA" id="ARBA00012057"/>
    </source>
</evidence>
<dbReference type="Pfam" id="PF00293">
    <property type="entry name" value="NUDIX"/>
    <property type="match status" value="1"/>
</dbReference>
<dbReference type="Gene3D" id="3.90.79.10">
    <property type="entry name" value="Nucleoside Triphosphate Pyrophosphohydrolase"/>
    <property type="match status" value="1"/>
</dbReference>
<keyword evidence="8" id="KW-0752">Steroid biosynthesis</keyword>
<keyword evidence="9" id="KW-0443">Lipid metabolism</keyword>
<evidence type="ECO:0000313" key="14">
    <source>
        <dbReference type="EMBL" id="KAH8689306.1"/>
    </source>
</evidence>
<keyword evidence="6" id="KW-0479">Metal-binding</keyword>
<feature type="domain" description="Nudix hydrolase" evidence="13">
    <location>
        <begin position="63"/>
        <end position="213"/>
    </location>
</feature>
<dbReference type="GO" id="GO:0046872">
    <property type="term" value="F:metal ion binding"/>
    <property type="evidence" value="ECO:0007669"/>
    <property type="project" value="UniProtKB-KW"/>
</dbReference>
<dbReference type="EC" id="5.3.3.2" evidence="4"/>
<evidence type="ECO:0000256" key="10">
    <source>
        <dbReference type="ARBA" id="ARBA00023229"/>
    </source>
</evidence>
<evidence type="ECO:0000256" key="11">
    <source>
        <dbReference type="ARBA" id="ARBA00023235"/>
    </source>
</evidence>
<dbReference type="GeneID" id="70242579"/>
<evidence type="ECO:0000256" key="6">
    <source>
        <dbReference type="ARBA" id="ARBA00022723"/>
    </source>
</evidence>
<comment type="caution">
    <text evidence="14">The sequence shown here is derived from an EMBL/GenBank/DDBJ whole genome shotgun (WGS) entry which is preliminary data.</text>
</comment>
<evidence type="ECO:0000256" key="5">
    <source>
        <dbReference type="ARBA" id="ARBA00022516"/>
    </source>
</evidence>
<keyword evidence="11" id="KW-0413">Isomerase</keyword>
<dbReference type="SUPFAM" id="SSF55811">
    <property type="entry name" value="Nudix"/>
    <property type="match status" value="1"/>
</dbReference>
<dbReference type="FunFam" id="3.90.79.10:FF:000012">
    <property type="entry name" value="Isopentenyl-diphosphate Delta-isomerase 1"/>
    <property type="match status" value="1"/>
</dbReference>
<dbReference type="AlphaFoldDB" id="A0AAD4KFR1"/>
<keyword evidence="7" id="KW-0460">Magnesium</keyword>
<sequence length="258" mass="29867">MAEINVRSNYPDRPEDVIVSGPYDEEQVRLMDEVCILVDEDNNPIGTGSKRYCHLINNINQGILHRGFSVYLFDSKNRLLLQQRASSKITFPGVWSNTCCSHPLNNTTEKELDTKAAIQGVKYAAQRKLFHELGISNEKIRVEAIHFLTRLYYKAPADDVWGEHEIGYALLVQSDVDLHPNTNEVQNTRYVTEMELREMLNDPHVPFSPWFRLVCLSKLFSWWKYIRMGLIENIINDMAIHRMDDPEQEKGKKITTAV</sequence>
<organism evidence="14 15">
    <name type="scientific">Talaromyces proteolyticus</name>
    <dbReference type="NCBI Taxonomy" id="1131652"/>
    <lineage>
        <taxon>Eukaryota</taxon>
        <taxon>Fungi</taxon>
        <taxon>Dikarya</taxon>
        <taxon>Ascomycota</taxon>
        <taxon>Pezizomycotina</taxon>
        <taxon>Eurotiomycetes</taxon>
        <taxon>Eurotiomycetidae</taxon>
        <taxon>Eurotiales</taxon>
        <taxon>Trichocomaceae</taxon>
        <taxon>Talaromyces</taxon>
        <taxon>Talaromyces sect. Bacilispori</taxon>
    </lineage>
</organism>
<dbReference type="GO" id="GO:0005737">
    <property type="term" value="C:cytoplasm"/>
    <property type="evidence" value="ECO:0007669"/>
    <property type="project" value="TreeGrafter"/>
</dbReference>
<comment type="pathway">
    <text evidence="2">Isoprenoid biosynthesis; dimethylallyl diphosphate biosynthesis; dimethylallyl diphosphate from isopentenyl diphosphate: step 1/1.</text>
</comment>
<reference evidence="14" key="1">
    <citation type="submission" date="2021-12" db="EMBL/GenBank/DDBJ databases">
        <title>Convergent genome expansion in fungi linked to evolution of root-endophyte symbiosis.</title>
        <authorList>
            <consortium name="DOE Joint Genome Institute"/>
            <person name="Ke Y.-H."/>
            <person name="Bonito G."/>
            <person name="Liao H.-L."/>
            <person name="Looney B."/>
            <person name="Rojas-Flechas A."/>
            <person name="Nash J."/>
            <person name="Hameed K."/>
            <person name="Schadt C."/>
            <person name="Martin F."/>
            <person name="Crous P.W."/>
            <person name="Miettinen O."/>
            <person name="Magnuson J.K."/>
            <person name="Labbe J."/>
            <person name="Jacobson D."/>
            <person name="Doktycz M.J."/>
            <person name="Veneault-Fourrey C."/>
            <person name="Kuo A."/>
            <person name="Mondo S."/>
            <person name="Calhoun S."/>
            <person name="Riley R."/>
            <person name="Ohm R."/>
            <person name="LaButti K."/>
            <person name="Andreopoulos B."/>
            <person name="Pangilinan J."/>
            <person name="Nolan M."/>
            <person name="Tritt A."/>
            <person name="Clum A."/>
            <person name="Lipzen A."/>
            <person name="Daum C."/>
            <person name="Barry K."/>
            <person name="Grigoriev I.V."/>
            <person name="Vilgalys R."/>
        </authorList>
    </citation>
    <scope>NUCLEOTIDE SEQUENCE</scope>
    <source>
        <strain evidence="14">PMI_201</strain>
    </source>
</reference>
<dbReference type="GO" id="GO:0009240">
    <property type="term" value="P:isopentenyl diphosphate biosynthetic process"/>
    <property type="evidence" value="ECO:0007669"/>
    <property type="project" value="TreeGrafter"/>
</dbReference>
<dbReference type="PANTHER" id="PTHR10885:SF0">
    <property type="entry name" value="ISOPENTENYL-DIPHOSPHATE DELTA-ISOMERASE"/>
    <property type="match status" value="1"/>
</dbReference>
<dbReference type="EMBL" id="JAJTJA010000015">
    <property type="protein sequence ID" value="KAH8689306.1"/>
    <property type="molecule type" value="Genomic_DNA"/>
</dbReference>
<proteinExistence type="inferred from homology"/>
<name>A0AAD4KFR1_9EURO</name>
<evidence type="ECO:0000259" key="13">
    <source>
        <dbReference type="PROSITE" id="PS51462"/>
    </source>
</evidence>
<gene>
    <name evidence="14" type="ORF">BGW36DRAFT_307976</name>
</gene>
<dbReference type="GO" id="GO:0004452">
    <property type="term" value="F:isopentenyl-diphosphate delta-isomerase activity"/>
    <property type="evidence" value="ECO:0007669"/>
    <property type="project" value="UniProtKB-EC"/>
</dbReference>
<dbReference type="InterPro" id="IPR015797">
    <property type="entry name" value="NUDIX_hydrolase-like_dom_sf"/>
</dbReference>
<keyword evidence="10" id="KW-0414">Isoprene biosynthesis</keyword>
<dbReference type="RefSeq" id="XP_046065660.1">
    <property type="nucleotide sequence ID" value="XM_046212292.1"/>
</dbReference>
<dbReference type="PANTHER" id="PTHR10885">
    <property type="entry name" value="ISOPENTENYL-DIPHOSPHATE DELTA-ISOMERASE"/>
    <property type="match status" value="1"/>
</dbReference>
<dbReference type="PROSITE" id="PS51462">
    <property type="entry name" value="NUDIX"/>
    <property type="match status" value="1"/>
</dbReference>
<comment type="similarity">
    <text evidence="3">Belongs to the IPP isomerase type 1 family.</text>
</comment>
<dbReference type="Proteomes" id="UP001201262">
    <property type="component" value="Unassembled WGS sequence"/>
</dbReference>
<evidence type="ECO:0000313" key="15">
    <source>
        <dbReference type="Proteomes" id="UP001201262"/>
    </source>
</evidence>
<dbReference type="GO" id="GO:0006694">
    <property type="term" value="P:steroid biosynthetic process"/>
    <property type="evidence" value="ECO:0007669"/>
    <property type="project" value="UniProtKB-KW"/>
</dbReference>
<accession>A0AAD4KFR1</accession>
<evidence type="ECO:0000256" key="9">
    <source>
        <dbReference type="ARBA" id="ARBA00023098"/>
    </source>
</evidence>
<dbReference type="InterPro" id="IPR011876">
    <property type="entry name" value="IsopentenylPP_isomerase_typ1"/>
</dbReference>
<keyword evidence="15" id="KW-1185">Reference proteome</keyword>
<evidence type="ECO:0000256" key="2">
    <source>
        <dbReference type="ARBA" id="ARBA00004826"/>
    </source>
</evidence>
<evidence type="ECO:0000256" key="3">
    <source>
        <dbReference type="ARBA" id="ARBA00007579"/>
    </source>
</evidence>
<protein>
    <recommendedName>
        <fullName evidence="4">isopentenyl-diphosphate Delta-isomerase</fullName>
        <ecNumber evidence="4">5.3.3.2</ecNumber>
    </recommendedName>
</protein>
<evidence type="ECO:0000256" key="7">
    <source>
        <dbReference type="ARBA" id="ARBA00022842"/>
    </source>
</evidence>
<comment type="cofactor">
    <cofactor evidence="1">
        <name>Mg(2+)</name>
        <dbReference type="ChEBI" id="CHEBI:18420"/>
    </cofactor>
</comment>
<keyword evidence="5" id="KW-0444">Lipid biosynthesis</keyword>
<evidence type="ECO:0000256" key="1">
    <source>
        <dbReference type="ARBA" id="ARBA00001946"/>
    </source>
</evidence>
<evidence type="ECO:0000256" key="12">
    <source>
        <dbReference type="ARBA" id="ARBA00029294"/>
    </source>
</evidence>